<dbReference type="RefSeq" id="WP_377908636.1">
    <property type="nucleotide sequence ID" value="NZ_JBHSGK010000004.1"/>
</dbReference>
<evidence type="ECO:0000313" key="15">
    <source>
        <dbReference type="Proteomes" id="UP001595896"/>
    </source>
</evidence>
<evidence type="ECO:0000256" key="11">
    <source>
        <dbReference type="HAMAP-Rule" id="MF_00172"/>
    </source>
</evidence>
<keyword evidence="5 11" id="KW-0028">Amino-acid biosynthesis</keyword>
<feature type="binding site" evidence="11">
    <location>
        <position position="553"/>
    </location>
    <ligand>
        <name>5-methyltetrahydropteroyltri-L-glutamate</name>
        <dbReference type="ChEBI" id="CHEBI:58207"/>
    </ligand>
</feature>
<dbReference type="GO" id="GO:0003871">
    <property type="term" value="F:5-methyltetrahydropteroyltriglutamate-homocysteine S-methyltransferase activity"/>
    <property type="evidence" value="ECO:0007669"/>
    <property type="project" value="UniProtKB-EC"/>
</dbReference>
<dbReference type="PANTHER" id="PTHR30519">
    <property type="entry name" value="5-METHYLTETRAHYDROPTEROYLTRIGLUTAMATE--HOMOCYSTEINE METHYLTRANSFERASE"/>
    <property type="match status" value="1"/>
</dbReference>
<dbReference type="InterPro" id="IPR002629">
    <property type="entry name" value="Met_Synth_C/arc"/>
</dbReference>
<feature type="binding site" evidence="11">
    <location>
        <position position="633"/>
    </location>
    <ligand>
        <name>Zn(2+)</name>
        <dbReference type="ChEBI" id="CHEBI:29105"/>
        <note>catalytic</note>
    </ligand>
</feature>
<feature type="binding site" evidence="11">
    <location>
        <begin position="507"/>
        <end position="508"/>
    </location>
    <ligand>
        <name>5-methyltetrahydropteroyltri-L-glutamate</name>
        <dbReference type="ChEBI" id="CHEBI:58207"/>
    </ligand>
</feature>
<evidence type="ECO:0000256" key="8">
    <source>
        <dbReference type="ARBA" id="ARBA00022737"/>
    </source>
</evidence>
<keyword evidence="7 11" id="KW-0479">Metal-binding</keyword>
<dbReference type="Pfam" id="PF01717">
    <property type="entry name" value="Meth_synt_2"/>
    <property type="match status" value="1"/>
</dbReference>
<dbReference type="Proteomes" id="UP001595896">
    <property type="component" value="Unassembled WGS sequence"/>
</dbReference>
<evidence type="ECO:0000259" key="13">
    <source>
        <dbReference type="Pfam" id="PF08267"/>
    </source>
</evidence>
<organism evidence="14 15">
    <name type="scientific">Bacillus daqingensis</name>
    <dbReference type="NCBI Taxonomy" id="872396"/>
    <lineage>
        <taxon>Bacteria</taxon>
        <taxon>Bacillati</taxon>
        <taxon>Bacillota</taxon>
        <taxon>Bacilli</taxon>
        <taxon>Bacillales</taxon>
        <taxon>Bacillaceae</taxon>
        <taxon>Bacillus</taxon>
    </lineage>
</organism>
<comment type="catalytic activity">
    <reaction evidence="11">
        <text>5-methyltetrahydropteroyltri-L-glutamate + L-homocysteine = tetrahydropteroyltri-L-glutamate + L-methionine</text>
        <dbReference type="Rhea" id="RHEA:21196"/>
        <dbReference type="ChEBI" id="CHEBI:57844"/>
        <dbReference type="ChEBI" id="CHEBI:58140"/>
        <dbReference type="ChEBI" id="CHEBI:58199"/>
        <dbReference type="ChEBI" id="CHEBI:58207"/>
        <dbReference type="EC" id="2.1.1.14"/>
    </reaction>
</comment>
<dbReference type="NCBIfam" id="TIGR01371">
    <property type="entry name" value="met_syn_B12ind"/>
    <property type="match status" value="1"/>
</dbReference>
<dbReference type="NCBIfam" id="NF003556">
    <property type="entry name" value="PRK05222.1"/>
    <property type="match status" value="1"/>
</dbReference>
<feature type="binding site" evidence="11">
    <location>
        <begin position="423"/>
        <end position="425"/>
    </location>
    <ligand>
        <name>L-homocysteine</name>
        <dbReference type="ChEBI" id="CHEBI:58199"/>
    </ligand>
</feature>
<feature type="binding site" evidence="11">
    <location>
        <begin position="423"/>
        <end position="425"/>
    </location>
    <ligand>
        <name>L-methionine</name>
        <dbReference type="ChEBI" id="CHEBI:57844"/>
    </ligand>
</feature>
<dbReference type="SUPFAM" id="SSF51726">
    <property type="entry name" value="UROD/MetE-like"/>
    <property type="match status" value="2"/>
</dbReference>
<dbReference type="HAMAP" id="MF_00172">
    <property type="entry name" value="Meth_synth"/>
    <property type="match status" value="1"/>
</dbReference>
<dbReference type="PIRSF" id="PIRSF000382">
    <property type="entry name" value="MeTrfase_B12_ind"/>
    <property type="match status" value="1"/>
</dbReference>
<protein>
    <recommendedName>
        <fullName evidence="11">5-methyltetrahydropteroyltriglutamate--homocysteine methyltransferase</fullName>
        <ecNumber evidence="11">2.1.1.14</ecNumber>
    </recommendedName>
    <alternativeName>
        <fullName evidence="11">Cobalamin-independent methionine synthase</fullName>
    </alternativeName>
    <alternativeName>
        <fullName evidence="11">Methionine synthase, vitamin-B12 independent isozyme</fullName>
    </alternativeName>
</protein>
<comment type="caution">
    <text evidence="14">The sequence shown here is derived from an EMBL/GenBank/DDBJ whole genome shotgun (WGS) entry which is preliminary data.</text>
</comment>
<dbReference type="EMBL" id="JBHSGK010000004">
    <property type="protein sequence ID" value="MFC4735974.1"/>
    <property type="molecule type" value="Genomic_DNA"/>
</dbReference>
<dbReference type="GO" id="GO:0032259">
    <property type="term" value="P:methylation"/>
    <property type="evidence" value="ECO:0007669"/>
    <property type="project" value="UniProtKB-KW"/>
</dbReference>
<keyword evidence="6 11" id="KW-0808">Transferase</keyword>
<evidence type="ECO:0000256" key="4">
    <source>
        <dbReference type="ARBA" id="ARBA00022603"/>
    </source>
</evidence>
<feature type="binding site" evidence="11">
    <location>
        <position position="597"/>
    </location>
    <ligand>
        <name>5-methyltetrahydropteroyltri-L-glutamate</name>
        <dbReference type="ChEBI" id="CHEBI:58207"/>
    </ligand>
</feature>
<comment type="function">
    <text evidence="1 11">Catalyzes the transfer of a methyl group from 5-methyltetrahydrofolate to homocysteine resulting in methionine formation.</text>
</comment>
<evidence type="ECO:0000256" key="3">
    <source>
        <dbReference type="ARBA" id="ARBA00009553"/>
    </source>
</evidence>
<feature type="binding site" evidence="11">
    <location>
        <position position="476"/>
    </location>
    <ligand>
        <name>L-homocysteine</name>
        <dbReference type="ChEBI" id="CHEBI:58199"/>
    </ligand>
</feature>
<proteinExistence type="inferred from homology"/>
<comment type="pathway">
    <text evidence="2 11">Amino-acid biosynthesis; L-methionine biosynthesis via de novo pathway; L-methionine from L-homocysteine (MetE route): step 1/1.</text>
</comment>
<evidence type="ECO:0000256" key="2">
    <source>
        <dbReference type="ARBA" id="ARBA00004681"/>
    </source>
</evidence>
<feature type="active site" description="Proton donor" evidence="11">
    <location>
        <position position="686"/>
    </location>
</feature>
<evidence type="ECO:0000256" key="10">
    <source>
        <dbReference type="ARBA" id="ARBA00023167"/>
    </source>
</evidence>
<comment type="cofactor">
    <cofactor evidence="11">
        <name>Zn(2+)</name>
        <dbReference type="ChEBI" id="CHEBI:29105"/>
    </cofactor>
    <text evidence="11">Binds 1 zinc ion per subunit.</text>
</comment>
<feature type="binding site" evidence="11">
    <location>
        <position position="635"/>
    </location>
    <ligand>
        <name>Zn(2+)</name>
        <dbReference type="ChEBI" id="CHEBI:29105"/>
        <note>catalytic</note>
    </ligand>
</feature>
<feature type="binding site" evidence="11">
    <location>
        <begin position="15"/>
        <end position="18"/>
    </location>
    <ligand>
        <name>5-methyltetrahydropteroyltri-L-glutamate</name>
        <dbReference type="ChEBI" id="CHEBI:58207"/>
    </ligand>
</feature>
<evidence type="ECO:0000313" key="14">
    <source>
        <dbReference type="EMBL" id="MFC4735974.1"/>
    </source>
</evidence>
<dbReference type="CDD" id="cd03312">
    <property type="entry name" value="CIMS_N_terminal_like"/>
    <property type="match status" value="1"/>
</dbReference>
<keyword evidence="15" id="KW-1185">Reference proteome</keyword>
<feature type="binding site" evidence="11">
    <location>
        <position position="476"/>
    </location>
    <ligand>
        <name>L-methionine</name>
        <dbReference type="ChEBI" id="CHEBI:57844"/>
    </ligand>
</feature>
<gene>
    <name evidence="11 14" type="primary">metE</name>
    <name evidence="14" type="ORF">ACFO4L_05180</name>
</gene>
<dbReference type="Pfam" id="PF08267">
    <property type="entry name" value="Meth_synt_1"/>
    <property type="match status" value="1"/>
</dbReference>
<keyword evidence="4 11" id="KW-0489">Methyltransferase</keyword>
<evidence type="ECO:0000259" key="12">
    <source>
        <dbReference type="Pfam" id="PF01717"/>
    </source>
</evidence>
<feature type="domain" description="Cobalamin-independent methionine synthase MetE N-terminal" evidence="13">
    <location>
        <begin position="3"/>
        <end position="308"/>
    </location>
</feature>
<feature type="binding site" evidence="11">
    <location>
        <position position="718"/>
    </location>
    <ligand>
        <name>Zn(2+)</name>
        <dbReference type="ChEBI" id="CHEBI:29105"/>
        <note>catalytic</note>
    </ligand>
</feature>
<evidence type="ECO:0000256" key="9">
    <source>
        <dbReference type="ARBA" id="ARBA00022833"/>
    </source>
</evidence>
<feature type="binding site" evidence="11">
    <location>
        <position position="591"/>
    </location>
    <ligand>
        <name>L-homocysteine</name>
        <dbReference type="ChEBI" id="CHEBI:58199"/>
    </ligand>
</feature>
<feature type="domain" description="Cobalamin-independent methionine synthase MetE C-terminal/archaeal" evidence="12">
    <location>
        <begin position="418"/>
        <end position="740"/>
    </location>
</feature>
<evidence type="ECO:0000256" key="7">
    <source>
        <dbReference type="ARBA" id="ARBA00022723"/>
    </source>
</evidence>
<sequence length="753" mass="84849">MKTSVQGYPRIGENREWKRALEAYWKEEITAAELQEKMKAIRLERLTRLEASGLDLVPVGDFSYYDHMLDMAFMFNLVPERFASLSGNELDQYFAAARGTREAPAMEMTKWFDTNYHYIVPELEDSWVPDVTSNYPLEQYREAEAAGIKTKPVLVGPYTFMTLAKGLEAEHRDSCMSVLLSLYAKVIGELHEAGAPLIQLDEPALVTSLTREEAGQAAKWLQQLLDLVPKAPLQLQTYFESLTHWDLFATLPFHAFGLDLMYDDGDTLQQLRQHPPHQNAALAIGVIDGRNVWKSDLHEAQKLVRRVEVLCPENPLILQTSCSLLHVPVSLKQEERFVEDLKQGMAFADEKLQELQLLKQVCTGSPENTLDGHQASLSRFRKSYPAAGDSSSEKLAMREPVFSRRAELQQARWQLPLLPTTTIGSLPQTTDMRKARTAYRRGELSAKRYRAMVEEKMQRWIKLQEDIGLDVLVHGEFERNDMVEFFGEKLDGMAVTQNGWVQSYGSRCVKPPLIYGAVSAPGSMTVSETAYAQSLTDRPVKGMLTGPVTILKWSFERSDVPKSVTAYQLAEALQQEVEALEEAGIGMIQIDEPALREGFPLKREKRAHYLDWAVNSFRAASAVAQPETQIHTHMCYSDFHDMIDAISAMDADVISIETSRSHGGLIQAFEDSTYDKGIGLGVYDIHSPRIPPVREMTDMIERCLSVLPASQFWVNPDCGLKTRNESETEAALRNMQQAAETVREALTSRTSGV</sequence>
<dbReference type="InterPro" id="IPR006276">
    <property type="entry name" value="Cobalamin-indep_Met_synthase"/>
</dbReference>
<dbReference type="CDD" id="cd03311">
    <property type="entry name" value="CIMS_C_terminal_like"/>
    <property type="match status" value="1"/>
</dbReference>
<comment type="similarity">
    <text evidence="3 11">Belongs to the vitamin-B12 independent methionine synthase family.</text>
</comment>
<dbReference type="Gene3D" id="3.20.20.210">
    <property type="match status" value="2"/>
</dbReference>
<feature type="binding site" evidence="11">
    <location>
        <position position="657"/>
    </location>
    <ligand>
        <name>Zn(2+)</name>
        <dbReference type="ChEBI" id="CHEBI:29105"/>
        <note>catalytic</note>
    </ligand>
</feature>
<reference evidence="15" key="1">
    <citation type="journal article" date="2019" name="Int. J. Syst. Evol. Microbiol.">
        <title>The Global Catalogue of Microorganisms (GCM) 10K type strain sequencing project: providing services to taxonomists for standard genome sequencing and annotation.</title>
        <authorList>
            <consortium name="The Broad Institute Genomics Platform"/>
            <consortium name="The Broad Institute Genome Sequencing Center for Infectious Disease"/>
            <person name="Wu L."/>
            <person name="Ma J."/>
        </authorList>
    </citation>
    <scope>NUCLEOTIDE SEQUENCE [LARGE SCALE GENOMIC DNA]</scope>
    <source>
        <strain evidence="15">JCM 12165</strain>
    </source>
</reference>
<dbReference type="EC" id="2.1.1.14" evidence="11"/>
<feature type="binding site" evidence="11">
    <location>
        <position position="110"/>
    </location>
    <ligand>
        <name>5-methyltetrahydropteroyltri-L-glutamate</name>
        <dbReference type="ChEBI" id="CHEBI:58207"/>
    </ligand>
</feature>
<accession>A0ABV9NWN3</accession>
<feature type="binding site" evidence="11">
    <location>
        <position position="591"/>
    </location>
    <ligand>
        <name>L-methionine</name>
        <dbReference type="ChEBI" id="CHEBI:57844"/>
    </ligand>
</feature>
<name>A0ABV9NWN3_9BACI</name>
<dbReference type="InterPro" id="IPR038071">
    <property type="entry name" value="UROD/MetE-like_sf"/>
</dbReference>
<evidence type="ECO:0000256" key="6">
    <source>
        <dbReference type="ARBA" id="ARBA00022679"/>
    </source>
</evidence>
<keyword evidence="8 11" id="KW-0677">Repeat</keyword>
<evidence type="ECO:0000256" key="1">
    <source>
        <dbReference type="ARBA" id="ARBA00002777"/>
    </source>
</evidence>
<keyword evidence="10 11" id="KW-0486">Methionine biosynthesis</keyword>
<evidence type="ECO:0000256" key="5">
    <source>
        <dbReference type="ARBA" id="ARBA00022605"/>
    </source>
</evidence>
<keyword evidence="9 11" id="KW-0862">Zinc</keyword>
<dbReference type="InterPro" id="IPR013215">
    <property type="entry name" value="Cbl-indep_Met_Synth_N"/>
</dbReference>